<protein>
    <recommendedName>
        <fullName evidence="3">ISKra4 family transposase</fullName>
    </recommendedName>
</protein>
<dbReference type="Proteomes" id="UP000245802">
    <property type="component" value="Chromosome"/>
</dbReference>
<dbReference type="KEGG" id="gog:C1280_36225"/>
<evidence type="ECO:0000313" key="1">
    <source>
        <dbReference type="EMBL" id="AWM41909.1"/>
    </source>
</evidence>
<dbReference type="OrthoDB" id="255036at2"/>
<organism evidence="1 2">
    <name type="scientific">Gemmata obscuriglobus</name>
    <dbReference type="NCBI Taxonomy" id="114"/>
    <lineage>
        <taxon>Bacteria</taxon>
        <taxon>Pseudomonadati</taxon>
        <taxon>Planctomycetota</taxon>
        <taxon>Planctomycetia</taxon>
        <taxon>Gemmatales</taxon>
        <taxon>Gemmataceae</taxon>
        <taxon>Gemmata</taxon>
    </lineage>
</organism>
<proteinExistence type="predicted"/>
<gene>
    <name evidence="1" type="ORF">C1280_36225</name>
</gene>
<dbReference type="RefSeq" id="WP_109571416.1">
    <property type="nucleotide sequence ID" value="NZ_CP025958.1"/>
</dbReference>
<evidence type="ECO:0008006" key="3">
    <source>
        <dbReference type="Google" id="ProtNLM"/>
    </source>
</evidence>
<reference evidence="1 2" key="1">
    <citation type="submission" date="2018-01" db="EMBL/GenBank/DDBJ databases">
        <title>G. obscuriglobus.</title>
        <authorList>
            <person name="Franke J."/>
            <person name="Blomberg W."/>
            <person name="Selmecki A."/>
        </authorList>
    </citation>
    <scope>NUCLEOTIDE SEQUENCE [LARGE SCALE GENOMIC DNA]</scope>
    <source>
        <strain evidence="1 2">DSM 5831</strain>
    </source>
</reference>
<name>A0A2Z3H526_9BACT</name>
<keyword evidence="2" id="KW-1185">Reference proteome</keyword>
<dbReference type="EMBL" id="CP025958">
    <property type="protein sequence ID" value="AWM41909.1"/>
    <property type="molecule type" value="Genomic_DNA"/>
</dbReference>
<evidence type="ECO:0000313" key="2">
    <source>
        <dbReference type="Proteomes" id="UP000245802"/>
    </source>
</evidence>
<dbReference type="AlphaFoldDB" id="A0A2Z3H526"/>
<accession>A0A2Z3H526</accession>
<sequence length="348" mass="37570">MTAVGTIELRRTYFVCPGCRDSGCPLDDRIGLTDSVSPEALQLIVLAGGSWSFDAARTNRTRFCGVEVSDELIRPRTLREGPKLAAFGASAPEAAVPFRTASGDIEFETDATKVNTVSGWRDAKIGIFVKRVPGPGATVAEWDTRTLPAPTARFAFAEVAESDAFASQWVPRAEHLGIDPQSRLSVLADGAEWIWNRTAEAFPNARGVLDIFHALEYVSHAARGYLVNAPEAVDEATARGRELLLGDGYTGVVDWVGELGLHPRGGDGASLGGMLNYLAGHQDRLPYALRLRRGQTIGSGLIEGAAKNLIGRRLKANNARWVPENVNRIAGVCCALYSGTWDAYWESN</sequence>